<evidence type="ECO:0000256" key="1">
    <source>
        <dbReference type="ARBA" id="ARBA00006538"/>
    </source>
</evidence>
<dbReference type="InterPro" id="IPR029069">
    <property type="entry name" value="HotDog_dom_sf"/>
</dbReference>
<evidence type="ECO:0000259" key="4">
    <source>
        <dbReference type="Pfam" id="PF20789"/>
    </source>
</evidence>
<protein>
    <submittedName>
        <fullName evidence="5">Thioesterase family protein</fullName>
    </submittedName>
</protein>
<keyword evidence="6" id="KW-1185">Reference proteome</keyword>
<evidence type="ECO:0000313" key="5">
    <source>
        <dbReference type="EMBL" id="GAA3392618.1"/>
    </source>
</evidence>
<dbReference type="InterPro" id="IPR049450">
    <property type="entry name" value="ACOT8-like_C"/>
</dbReference>
<dbReference type="InterPro" id="IPR003703">
    <property type="entry name" value="Acyl_CoA_thio"/>
</dbReference>
<dbReference type="SUPFAM" id="SSF54637">
    <property type="entry name" value="Thioesterase/thiol ester dehydrase-isomerase"/>
    <property type="match status" value="2"/>
</dbReference>
<dbReference type="RefSeq" id="WP_345731126.1">
    <property type="nucleotide sequence ID" value="NZ_BAAAYN010000038.1"/>
</dbReference>
<comment type="caution">
    <text evidence="5">The sequence shown here is derived from an EMBL/GenBank/DDBJ whole genome shotgun (WGS) entry which is preliminary data.</text>
</comment>
<dbReference type="Pfam" id="PF20789">
    <property type="entry name" value="4HBT_3C"/>
    <property type="match status" value="1"/>
</dbReference>
<proteinExistence type="inferred from homology"/>
<organism evidence="5 6">
    <name type="scientific">Cryptosporangium minutisporangium</name>
    <dbReference type="NCBI Taxonomy" id="113569"/>
    <lineage>
        <taxon>Bacteria</taxon>
        <taxon>Bacillati</taxon>
        <taxon>Actinomycetota</taxon>
        <taxon>Actinomycetes</taxon>
        <taxon>Cryptosporangiales</taxon>
        <taxon>Cryptosporangiaceae</taxon>
        <taxon>Cryptosporangium</taxon>
    </lineage>
</organism>
<feature type="domain" description="Acyl-CoA thioesterase-like N-terminal HotDog" evidence="3">
    <location>
        <begin position="31"/>
        <end position="102"/>
    </location>
</feature>
<dbReference type="CDD" id="cd03445">
    <property type="entry name" value="Thioesterase_II_repeat2"/>
    <property type="match status" value="1"/>
</dbReference>
<accession>A0ABP6T5R9</accession>
<dbReference type="Proteomes" id="UP001501676">
    <property type="component" value="Unassembled WGS sequence"/>
</dbReference>
<sequence>MLPSVSDVRDALTLEPLAPGRWLGKSVPSRAGVVFGGQLIGQAIAVAAATVPAKRVASVHTVFARTGRTDAPVELDADPLHDGRSFAGLTVTARQGDRLLARSLLLLDVSEDDVVRHRPEAPATGGPAAVGPGAAHPRPAMLAGWEHRYVEDVDLTDPDAVGPPELAVWSRFEAGGRAAADGPALLAWATVGFLVGTALRPHPGVGLANAHRELSTGVLTHTLTFHDPIAADEWLLLTQRSTVAGGGRAYGTGEVFTEDGRPVASYDQLAMVRRMPTVSSAGSSSSAGASGL</sequence>
<reference evidence="6" key="1">
    <citation type="journal article" date="2019" name="Int. J. Syst. Evol. Microbiol.">
        <title>The Global Catalogue of Microorganisms (GCM) 10K type strain sequencing project: providing services to taxonomists for standard genome sequencing and annotation.</title>
        <authorList>
            <consortium name="The Broad Institute Genomics Platform"/>
            <consortium name="The Broad Institute Genome Sequencing Center for Infectious Disease"/>
            <person name="Wu L."/>
            <person name="Ma J."/>
        </authorList>
    </citation>
    <scope>NUCLEOTIDE SEQUENCE [LARGE SCALE GENOMIC DNA]</scope>
    <source>
        <strain evidence="6">JCM 9458</strain>
    </source>
</reference>
<dbReference type="Pfam" id="PF13622">
    <property type="entry name" value="4HBT_3"/>
    <property type="match status" value="1"/>
</dbReference>
<dbReference type="InterPro" id="IPR049449">
    <property type="entry name" value="TesB_ACOT8-like_N"/>
</dbReference>
<name>A0ABP6T5R9_9ACTN</name>
<evidence type="ECO:0000313" key="6">
    <source>
        <dbReference type="Proteomes" id="UP001501676"/>
    </source>
</evidence>
<evidence type="ECO:0000259" key="3">
    <source>
        <dbReference type="Pfam" id="PF13622"/>
    </source>
</evidence>
<dbReference type="PANTHER" id="PTHR11066:SF34">
    <property type="entry name" value="ACYL-COENZYME A THIOESTERASE 8"/>
    <property type="match status" value="1"/>
</dbReference>
<dbReference type="CDD" id="cd03444">
    <property type="entry name" value="Thioesterase_II_repeat1"/>
    <property type="match status" value="1"/>
</dbReference>
<feature type="domain" description="Acyl-CoA thioesterase-like C-terminal" evidence="4">
    <location>
        <begin position="133"/>
        <end position="272"/>
    </location>
</feature>
<evidence type="ECO:0000256" key="2">
    <source>
        <dbReference type="ARBA" id="ARBA00022801"/>
    </source>
</evidence>
<dbReference type="Gene3D" id="2.40.160.210">
    <property type="entry name" value="Acyl-CoA thioesterase, double hotdog domain"/>
    <property type="match status" value="1"/>
</dbReference>
<dbReference type="EMBL" id="BAAAYN010000038">
    <property type="protein sequence ID" value="GAA3392618.1"/>
    <property type="molecule type" value="Genomic_DNA"/>
</dbReference>
<keyword evidence="2" id="KW-0378">Hydrolase</keyword>
<comment type="similarity">
    <text evidence="1">Belongs to the C/M/P thioester hydrolase family.</text>
</comment>
<dbReference type="PANTHER" id="PTHR11066">
    <property type="entry name" value="ACYL-COA THIOESTERASE"/>
    <property type="match status" value="1"/>
</dbReference>
<dbReference type="InterPro" id="IPR042171">
    <property type="entry name" value="Acyl-CoA_hotdog"/>
</dbReference>
<gene>
    <name evidence="5" type="ORF">GCM10020369_55050</name>
</gene>